<name>A0A0C9WCV3_9AGAM</name>
<dbReference type="SUPFAM" id="SSF55729">
    <property type="entry name" value="Acyl-CoA N-acyltransferases (Nat)"/>
    <property type="match status" value="1"/>
</dbReference>
<evidence type="ECO:0000259" key="2">
    <source>
        <dbReference type="PROSITE" id="PS51186"/>
    </source>
</evidence>
<dbReference type="HOGENOM" id="CLU_078023_0_0_1"/>
<reference evidence="3 4" key="1">
    <citation type="submission" date="2014-04" db="EMBL/GenBank/DDBJ databases">
        <title>Evolutionary Origins and Diversification of the Mycorrhizal Mutualists.</title>
        <authorList>
            <consortium name="DOE Joint Genome Institute"/>
            <consortium name="Mycorrhizal Genomics Consortium"/>
            <person name="Kohler A."/>
            <person name="Kuo A."/>
            <person name="Nagy L.G."/>
            <person name="Floudas D."/>
            <person name="Copeland A."/>
            <person name="Barry K.W."/>
            <person name="Cichocki N."/>
            <person name="Veneault-Fourrey C."/>
            <person name="LaButti K."/>
            <person name="Lindquist E.A."/>
            <person name="Lipzen A."/>
            <person name="Lundell T."/>
            <person name="Morin E."/>
            <person name="Murat C."/>
            <person name="Riley R."/>
            <person name="Ohm R."/>
            <person name="Sun H."/>
            <person name="Tunlid A."/>
            <person name="Henrissat B."/>
            <person name="Grigoriev I.V."/>
            <person name="Hibbett D.S."/>
            <person name="Martin F."/>
        </authorList>
    </citation>
    <scope>NUCLEOTIDE SEQUENCE [LARGE SCALE GENOMIC DNA]</scope>
    <source>
        <strain evidence="3 4">MD-312</strain>
    </source>
</reference>
<dbReference type="EMBL" id="KN839855">
    <property type="protein sequence ID" value="KIJ62476.1"/>
    <property type="molecule type" value="Genomic_DNA"/>
</dbReference>
<dbReference type="PANTHER" id="PTHR43441:SF5">
    <property type="entry name" value="FAMILY ACETYLTRANSFERASE, PUTATIVE-RELATED"/>
    <property type="match status" value="1"/>
</dbReference>
<dbReference type="Pfam" id="PF13302">
    <property type="entry name" value="Acetyltransf_3"/>
    <property type="match status" value="1"/>
</dbReference>
<dbReference type="Gene3D" id="3.40.630.30">
    <property type="match status" value="1"/>
</dbReference>
<protein>
    <recommendedName>
        <fullName evidence="2">N-acetyltransferase domain-containing protein</fullName>
    </recommendedName>
</protein>
<dbReference type="InterPro" id="IPR000182">
    <property type="entry name" value="GNAT_dom"/>
</dbReference>
<dbReference type="InterPro" id="IPR051908">
    <property type="entry name" value="Ribosomal_N-acetyltransferase"/>
</dbReference>
<evidence type="ECO:0000313" key="4">
    <source>
        <dbReference type="Proteomes" id="UP000053820"/>
    </source>
</evidence>
<evidence type="ECO:0000256" key="1">
    <source>
        <dbReference type="SAM" id="MobiDB-lite"/>
    </source>
</evidence>
<dbReference type="InterPro" id="IPR016181">
    <property type="entry name" value="Acyl_CoA_acyltransferase"/>
</dbReference>
<dbReference type="Proteomes" id="UP000053820">
    <property type="component" value="Unassembled WGS sequence"/>
</dbReference>
<dbReference type="AlphaFoldDB" id="A0A0C9WCV3"/>
<organism evidence="3 4">
    <name type="scientific">Hydnomerulius pinastri MD-312</name>
    <dbReference type="NCBI Taxonomy" id="994086"/>
    <lineage>
        <taxon>Eukaryota</taxon>
        <taxon>Fungi</taxon>
        <taxon>Dikarya</taxon>
        <taxon>Basidiomycota</taxon>
        <taxon>Agaricomycotina</taxon>
        <taxon>Agaricomycetes</taxon>
        <taxon>Agaricomycetidae</taxon>
        <taxon>Boletales</taxon>
        <taxon>Boletales incertae sedis</taxon>
        <taxon>Leucogyrophana</taxon>
    </lineage>
</organism>
<sequence length="229" mass="24968">MSGSTSNTEPDVNFCFPVRELENDRAKLTPFILYEYLPFGPFASAADYTKELIEGRIAPNPGIVLFAIIDKTRSPSPSAVPSSVDFAGTIGFLNASPLHLSTEIGFIIVLPPFQRTHVATNAFGLLLHYALDLPSASPPGLGLRRVQWQANAENSTSIKVAEKMGLKKEAVLRWDRVLPEGKGKVGNGKRVRGGDPRSGAPGRDTVMLATYWDDWEGGGKEKVEQLMDR</sequence>
<accession>A0A0C9WCV3</accession>
<dbReference type="PROSITE" id="PS51186">
    <property type="entry name" value="GNAT"/>
    <property type="match status" value="1"/>
</dbReference>
<dbReference type="PANTHER" id="PTHR43441">
    <property type="entry name" value="RIBOSOMAL-PROTEIN-SERINE ACETYLTRANSFERASE"/>
    <property type="match status" value="1"/>
</dbReference>
<proteinExistence type="predicted"/>
<feature type="domain" description="N-acetyltransferase" evidence="2">
    <location>
        <begin position="16"/>
        <end position="185"/>
    </location>
</feature>
<evidence type="ECO:0000313" key="3">
    <source>
        <dbReference type="EMBL" id="KIJ62476.1"/>
    </source>
</evidence>
<dbReference type="GO" id="GO:0008999">
    <property type="term" value="F:protein-N-terminal-alanine acetyltransferase activity"/>
    <property type="evidence" value="ECO:0007669"/>
    <property type="project" value="TreeGrafter"/>
</dbReference>
<feature type="region of interest" description="Disordered" evidence="1">
    <location>
        <begin position="183"/>
        <end position="203"/>
    </location>
</feature>
<gene>
    <name evidence="3" type="ORF">HYDPIDRAFT_169134</name>
</gene>
<dbReference type="OrthoDB" id="41238at2759"/>
<keyword evidence="4" id="KW-1185">Reference proteome</keyword>
<dbReference type="GO" id="GO:1990189">
    <property type="term" value="F:protein N-terminal-serine acetyltransferase activity"/>
    <property type="evidence" value="ECO:0007669"/>
    <property type="project" value="TreeGrafter"/>
</dbReference>